<dbReference type="PANTHER" id="PTHR12479">
    <property type="entry name" value="LYSOSOMAL-ASSOCIATED TRANSMEMBRANE PROTEIN"/>
    <property type="match status" value="1"/>
</dbReference>
<dbReference type="GO" id="GO:0005765">
    <property type="term" value="C:lysosomal membrane"/>
    <property type="evidence" value="ECO:0007669"/>
    <property type="project" value="TreeGrafter"/>
</dbReference>
<keyword evidence="7" id="KW-1185">Reference proteome</keyword>
<name>A0AAD5R9V0_PARTN</name>
<evidence type="ECO:0000313" key="7">
    <source>
        <dbReference type="Proteomes" id="UP001196413"/>
    </source>
</evidence>
<gene>
    <name evidence="6" type="ORF">KIN20_034297</name>
</gene>
<comment type="subcellular location">
    <subcellularLocation>
        <location evidence="1">Endomembrane system</location>
        <topology evidence="1">Multi-pass membrane protein</topology>
    </subcellularLocation>
</comment>
<feature type="transmembrane region" description="Helical" evidence="5">
    <location>
        <begin position="281"/>
        <end position="307"/>
    </location>
</feature>
<comment type="caution">
    <text evidence="6">The sequence shown here is derived from an EMBL/GenBank/DDBJ whole genome shotgun (WGS) entry which is preliminary data.</text>
</comment>
<dbReference type="AlphaFoldDB" id="A0AAD5R9V0"/>
<dbReference type="GO" id="GO:0012505">
    <property type="term" value="C:endomembrane system"/>
    <property type="evidence" value="ECO:0007669"/>
    <property type="project" value="UniProtKB-SubCell"/>
</dbReference>
<keyword evidence="2 5" id="KW-0812">Transmembrane</keyword>
<reference evidence="6" key="1">
    <citation type="submission" date="2021-06" db="EMBL/GenBank/DDBJ databases">
        <title>Parelaphostrongylus tenuis whole genome reference sequence.</title>
        <authorList>
            <person name="Garwood T.J."/>
            <person name="Larsen P.A."/>
            <person name="Fountain-Jones N.M."/>
            <person name="Garbe J.R."/>
            <person name="Macchietto M.G."/>
            <person name="Kania S.A."/>
            <person name="Gerhold R.W."/>
            <person name="Richards J.E."/>
            <person name="Wolf T.M."/>
        </authorList>
    </citation>
    <scope>NUCLEOTIDE SEQUENCE</scope>
    <source>
        <strain evidence="6">MNPRO001-30</strain>
        <tissue evidence="6">Meninges</tissue>
    </source>
</reference>
<evidence type="ECO:0000256" key="4">
    <source>
        <dbReference type="ARBA" id="ARBA00023136"/>
    </source>
</evidence>
<evidence type="ECO:0000256" key="2">
    <source>
        <dbReference type="ARBA" id="ARBA00022692"/>
    </source>
</evidence>
<keyword evidence="3 5" id="KW-1133">Transmembrane helix</keyword>
<protein>
    <submittedName>
        <fullName evidence="6">Uncharacterized protein</fullName>
    </submittedName>
</protein>
<dbReference type="Proteomes" id="UP001196413">
    <property type="component" value="Unassembled WGS sequence"/>
</dbReference>
<evidence type="ECO:0000313" key="6">
    <source>
        <dbReference type="EMBL" id="KAJ1372204.1"/>
    </source>
</evidence>
<keyword evidence="4 5" id="KW-0472">Membrane</keyword>
<dbReference type="EMBL" id="JAHQIW010007106">
    <property type="protein sequence ID" value="KAJ1372204.1"/>
    <property type="molecule type" value="Genomic_DNA"/>
</dbReference>
<evidence type="ECO:0000256" key="3">
    <source>
        <dbReference type="ARBA" id="ARBA00022989"/>
    </source>
</evidence>
<accession>A0AAD5R9V0</accession>
<feature type="transmembrane region" description="Helical" evidence="5">
    <location>
        <begin position="223"/>
        <end position="250"/>
    </location>
</feature>
<evidence type="ECO:0000256" key="1">
    <source>
        <dbReference type="ARBA" id="ARBA00004127"/>
    </source>
</evidence>
<proteinExistence type="predicted"/>
<dbReference type="PANTHER" id="PTHR12479:SF10">
    <property type="entry name" value="LYSOSOMAL-ASSOCIATED TRANSMEMBRANE PROTEIN"/>
    <property type="match status" value="1"/>
</dbReference>
<evidence type="ECO:0000256" key="5">
    <source>
        <dbReference type="SAM" id="Phobius"/>
    </source>
</evidence>
<feature type="transmembrane region" description="Helical" evidence="5">
    <location>
        <begin position="170"/>
        <end position="187"/>
    </location>
</feature>
<dbReference type="InterPro" id="IPR051115">
    <property type="entry name" value="LAPTM_transporter"/>
</dbReference>
<sequence length="344" mass="38082">MAATSSTAGLCNIRGFRHLTCGNFLLCFDSFTEVDSLKGPAKPSNCATEEPRYHAASAMQQAETLQLLSSVSVRSAIFEIARRSLRPVLRRSRRRRNPQASDECEETHLVLKGVALPTVIPLTFPLATSTSVLSLLRMTEMTMSRPPFDQNDRKYVCLCGQLHIRTGSRVVAVLLNVLTAINIIFSFTRTSTVAMYTLMGSAFAVVVFGCLLYGVYKEKRLYLVPYLIFQIISIGITILLLFAFTIGIAMNSKMVIDLAEDLGNIDTRQPQKQLDAELASFTAFFILALCISGILQAYFFEVIYSFYGFLRDRESSFNFNFEGSPTTQIPDAGFGIAGGVPPSY</sequence>
<organism evidence="6 7">
    <name type="scientific">Parelaphostrongylus tenuis</name>
    <name type="common">Meningeal worm</name>
    <dbReference type="NCBI Taxonomy" id="148309"/>
    <lineage>
        <taxon>Eukaryota</taxon>
        <taxon>Metazoa</taxon>
        <taxon>Ecdysozoa</taxon>
        <taxon>Nematoda</taxon>
        <taxon>Chromadorea</taxon>
        <taxon>Rhabditida</taxon>
        <taxon>Rhabditina</taxon>
        <taxon>Rhabditomorpha</taxon>
        <taxon>Strongyloidea</taxon>
        <taxon>Metastrongylidae</taxon>
        <taxon>Parelaphostrongylus</taxon>
    </lineage>
</organism>
<feature type="transmembrane region" description="Helical" evidence="5">
    <location>
        <begin position="193"/>
        <end position="216"/>
    </location>
</feature>